<dbReference type="Proteomes" id="UP001516023">
    <property type="component" value="Unassembled WGS sequence"/>
</dbReference>
<dbReference type="InterPro" id="IPR053259">
    <property type="entry name" value="Golvesin-related_Golgi"/>
</dbReference>
<dbReference type="Gene3D" id="3.40.50.300">
    <property type="entry name" value="P-loop containing nucleotide triphosphate hydrolases"/>
    <property type="match status" value="2"/>
</dbReference>
<dbReference type="InterPro" id="IPR027417">
    <property type="entry name" value="P-loop_NTPase"/>
</dbReference>
<feature type="region of interest" description="Disordered" evidence="1">
    <location>
        <begin position="25"/>
        <end position="72"/>
    </location>
</feature>
<dbReference type="PANTHER" id="PTHR32301:SF6">
    <property type="entry name" value="GOLVESIN-RELATED"/>
    <property type="match status" value="1"/>
</dbReference>
<reference evidence="2 3" key="1">
    <citation type="journal article" date="2020" name="G3 (Bethesda)">
        <title>Improved Reference Genome for Cyclotella cryptica CCMP332, a Model for Cell Wall Morphogenesis, Salinity Adaptation, and Lipid Production in Diatoms (Bacillariophyta).</title>
        <authorList>
            <person name="Roberts W.R."/>
            <person name="Downey K.M."/>
            <person name="Ruck E.C."/>
            <person name="Traller J.C."/>
            <person name="Alverson A.J."/>
        </authorList>
    </citation>
    <scope>NUCLEOTIDE SEQUENCE [LARGE SCALE GENOMIC DNA]</scope>
    <source>
        <strain evidence="2 3">CCMP332</strain>
    </source>
</reference>
<dbReference type="EMBL" id="JABMIG020000134">
    <property type="protein sequence ID" value="KAL3790030.1"/>
    <property type="molecule type" value="Genomic_DNA"/>
</dbReference>
<proteinExistence type="predicted"/>
<dbReference type="SUPFAM" id="SSF52540">
    <property type="entry name" value="P-loop containing nucleoside triphosphate hydrolases"/>
    <property type="match status" value="1"/>
</dbReference>
<dbReference type="InterPro" id="IPR005331">
    <property type="entry name" value="Sulfotransferase"/>
</dbReference>
<dbReference type="PANTHER" id="PTHR32301">
    <property type="entry name" value="COUNTIN RECEPTOR CNR3-RELATED"/>
    <property type="match status" value="1"/>
</dbReference>
<dbReference type="AlphaFoldDB" id="A0ABD3PPB2"/>
<gene>
    <name evidence="2" type="ORF">HJC23_011386</name>
</gene>
<feature type="compositionally biased region" description="Polar residues" evidence="1">
    <location>
        <begin position="60"/>
        <end position="72"/>
    </location>
</feature>
<accession>A0ABD3PPB2</accession>
<evidence type="ECO:0000313" key="3">
    <source>
        <dbReference type="Proteomes" id="UP001516023"/>
    </source>
</evidence>
<organism evidence="2 3">
    <name type="scientific">Cyclotella cryptica</name>
    <dbReference type="NCBI Taxonomy" id="29204"/>
    <lineage>
        <taxon>Eukaryota</taxon>
        <taxon>Sar</taxon>
        <taxon>Stramenopiles</taxon>
        <taxon>Ochrophyta</taxon>
        <taxon>Bacillariophyta</taxon>
        <taxon>Coscinodiscophyceae</taxon>
        <taxon>Thalassiosirophycidae</taxon>
        <taxon>Stephanodiscales</taxon>
        <taxon>Stephanodiscaceae</taxon>
        <taxon>Cyclotella</taxon>
    </lineage>
</organism>
<evidence type="ECO:0000313" key="2">
    <source>
        <dbReference type="EMBL" id="KAL3790030.1"/>
    </source>
</evidence>
<evidence type="ECO:0000256" key="1">
    <source>
        <dbReference type="SAM" id="MobiDB-lite"/>
    </source>
</evidence>
<sequence>MARESSGPSPHPKHKLPFIITLKHLKSNRPIMPSTSSSRQSKRRDQTSRHRHRDRPPDSLSINSLNAGSSVTKQPPSFAKNVLLNGAICMFALCLVNTINLQGYLETNAHYNYLRRSLLGPPKLTQRQISQSLSNHLLPVDYAPTETVTTIVWHDHDHPPFEQMLSLYQCIGNNVATDMNGMDSQYGIVKTESARFRFYEAKGTTKDVDLAEFQSGMSPGEMDDLLIVTNEPVYTVHQLFDDEHRGRMFALFSDPVHLTIHRFLGRREGHQTNLLEWVQSTENDQDNILVKKLLGKHPSEKVLLIDLQMAKEFIRKSVVVGLTSEIEESFNRFNVAMGFDEHKVKRHASCLENVFSQNDFNHFSTDKLNQMVPPNSKEWNAIASRNYLDLALYAYVEKLFQEHDGIFNLYPQDDEDSANVPGNTDIDISSVNSRHAIPDFERIKEIESKVMSESPYATPPNIDEVSELDTTDSKVIQSIDNEAVSTANPKSALKRRLADVTSLGEVVDSHSTTPFFWHVPKAGGTAIQNLYWCMGLTLANEVGGNPKLLERKNIRRDVLTVFQPWKKSGNLAKVINVDVTTHRGIANAKKMGFLSHVDQPQTDFVSSSLFHVVSMRLFTPNHKARMFALFRHPVERAVSKFYYLSKATWEPTYDETWANMTLEEWASNDRGENNWLVHHLAGKKHNEPVNTDDLEFAKEMIQTKFIVGLMNQFDESVHRFNLLLGVDENDSKNKQCIHEFVHNEKKEPKKRDLSNRNSYTKAKEGSPAWAMLSEINSLDVELFGFIEEQFVAQRHLLEQYQTKRIIFEQLETQRRVETS</sequence>
<protein>
    <recommendedName>
        <fullName evidence="4">Sulfotransferase domain-containing protein</fullName>
    </recommendedName>
</protein>
<keyword evidence="3" id="KW-1185">Reference proteome</keyword>
<name>A0ABD3PPB2_9STRA</name>
<evidence type="ECO:0008006" key="4">
    <source>
        <dbReference type="Google" id="ProtNLM"/>
    </source>
</evidence>
<dbReference type="Pfam" id="PF03567">
    <property type="entry name" value="Sulfotransfer_2"/>
    <property type="match status" value="1"/>
</dbReference>
<comment type="caution">
    <text evidence="2">The sequence shown here is derived from an EMBL/GenBank/DDBJ whole genome shotgun (WGS) entry which is preliminary data.</text>
</comment>